<evidence type="ECO:0000256" key="1">
    <source>
        <dbReference type="SAM" id="MobiDB-lite"/>
    </source>
</evidence>
<name>X1HP97_9ZZZZ</name>
<organism evidence="2">
    <name type="scientific">marine sediment metagenome</name>
    <dbReference type="NCBI Taxonomy" id="412755"/>
    <lineage>
        <taxon>unclassified sequences</taxon>
        <taxon>metagenomes</taxon>
        <taxon>ecological metagenomes</taxon>
    </lineage>
</organism>
<feature type="non-terminal residue" evidence="2">
    <location>
        <position position="1"/>
    </location>
</feature>
<gene>
    <name evidence="2" type="ORF">S03H2_40312</name>
</gene>
<comment type="caution">
    <text evidence="2">The sequence shown here is derived from an EMBL/GenBank/DDBJ whole genome shotgun (WGS) entry which is preliminary data.</text>
</comment>
<proteinExistence type="predicted"/>
<reference evidence="2" key="1">
    <citation type="journal article" date="2014" name="Front. Microbiol.">
        <title>High frequency of phylogenetically diverse reductive dehalogenase-homologous genes in deep subseafloor sedimentary metagenomes.</title>
        <authorList>
            <person name="Kawai M."/>
            <person name="Futagami T."/>
            <person name="Toyoda A."/>
            <person name="Takaki Y."/>
            <person name="Nishi S."/>
            <person name="Hori S."/>
            <person name="Arai W."/>
            <person name="Tsubouchi T."/>
            <person name="Morono Y."/>
            <person name="Uchiyama I."/>
            <person name="Ito T."/>
            <person name="Fujiyama A."/>
            <person name="Inagaki F."/>
            <person name="Takami H."/>
        </authorList>
    </citation>
    <scope>NUCLEOTIDE SEQUENCE</scope>
    <source>
        <strain evidence="2">Expedition CK06-06</strain>
    </source>
</reference>
<dbReference type="EMBL" id="BARU01024989">
    <property type="protein sequence ID" value="GAH55654.1"/>
    <property type="molecule type" value="Genomic_DNA"/>
</dbReference>
<accession>X1HP97</accession>
<evidence type="ECO:0000313" key="2">
    <source>
        <dbReference type="EMBL" id="GAH55654.1"/>
    </source>
</evidence>
<feature type="compositionally biased region" description="Basic residues" evidence="1">
    <location>
        <begin position="39"/>
        <end position="49"/>
    </location>
</feature>
<protein>
    <submittedName>
        <fullName evidence="2">Uncharacterized protein</fullName>
    </submittedName>
</protein>
<sequence>DFSTASDDNKGDSIAKKLIEDLQQQLNKSKRKISELKQKHEKAVKRSKKENKELTKVQDFKKEINKLNDLLGIKDKDIEELKKDLISLQKNEIAASFEQNDTTSSEMIKRLKEDLQNKLNRAKLQIKSLQEQIKKDQMTKSPEPSENRNELEGKLKMQREMAIFLQKQLETKEGEIETIKNEAVQIKRKYRLLENDVKVKRALKQRLTLGKESSL</sequence>
<dbReference type="AlphaFoldDB" id="X1HP97"/>
<feature type="region of interest" description="Disordered" evidence="1">
    <location>
        <begin position="29"/>
        <end position="50"/>
    </location>
</feature>